<keyword evidence="1" id="KW-0614">Plasmid</keyword>
<dbReference type="EMBL" id="AB853026">
    <property type="protein sequence ID" value="BAO18780.1"/>
    <property type="molecule type" value="Genomic_DNA"/>
</dbReference>
<geneLocation type="plasmid" evidence="1">
    <name>pM7012</name>
</geneLocation>
<reference evidence="1" key="1">
    <citation type="journal article" date="2014" name="Microbiology">
        <title>A 2,4-dichlorophenoxyacetic acid degradation plasmid pM7012 discloses distribution of an unclassified megaplasmid group across bacterial species.</title>
        <authorList>
            <person name="Sakai Y."/>
            <person name="Ogawa N."/>
            <person name="Shimomura Y."/>
            <person name="Fujii T."/>
        </authorList>
    </citation>
    <scope>NUCLEOTIDE SEQUENCE</scope>
    <source>
        <strain evidence="1">M701</strain>
    </source>
</reference>
<name>V5YMH0_9BURK</name>
<sequence>MIRSFPLSQRPSRGRMHATLSHTSMNLCRRCRSRRRLPLSQYMTRAATLFCRWPIARISLMHHRPTRFNIMFCLNGQSSFRRPILGTLTLCQSRRDYFGEGSVTAGL</sequence>
<evidence type="ECO:0000313" key="1">
    <source>
        <dbReference type="EMBL" id="BAO18780.1"/>
    </source>
</evidence>
<dbReference type="AlphaFoldDB" id="V5YMH0"/>
<protein>
    <submittedName>
        <fullName evidence="1">Uncharacterized protein</fullName>
    </submittedName>
</protein>
<organism evidence="1">
    <name type="scientific">Burkholderia sp. M701</name>
    <dbReference type="NCBI Taxonomy" id="326454"/>
    <lineage>
        <taxon>Bacteria</taxon>
        <taxon>Pseudomonadati</taxon>
        <taxon>Pseudomonadota</taxon>
        <taxon>Betaproteobacteria</taxon>
        <taxon>Burkholderiales</taxon>
        <taxon>Burkholderiaceae</taxon>
        <taxon>Burkholderia</taxon>
    </lineage>
</organism>
<accession>V5YMH0</accession>
<reference evidence="1" key="2">
    <citation type="submission" date="2024-06" db="EMBL/GenBank/DDBJ databases">
        <authorList>
            <person name="Sakai Y."/>
            <person name="Fujii T."/>
        </authorList>
    </citation>
    <scope>NUCLEOTIDE SEQUENCE</scope>
    <source>
        <strain evidence="1">M701</strain>
        <plasmid evidence="1">pM7012</plasmid>
    </source>
</reference>
<proteinExistence type="predicted"/>